<evidence type="ECO:0000313" key="10">
    <source>
        <dbReference type="Proteomes" id="UP001190700"/>
    </source>
</evidence>
<dbReference type="PANTHER" id="PTHR10217">
    <property type="entry name" value="VOLTAGE AND LIGAND GATED POTASSIUM CHANNEL"/>
    <property type="match status" value="1"/>
</dbReference>
<evidence type="ECO:0000256" key="3">
    <source>
        <dbReference type="ARBA" id="ARBA00022692"/>
    </source>
</evidence>
<evidence type="ECO:0000256" key="2">
    <source>
        <dbReference type="ARBA" id="ARBA00022448"/>
    </source>
</evidence>
<name>A0AAE0FGK5_9CHLO</name>
<keyword evidence="5" id="KW-0406">Ion transport</keyword>
<evidence type="ECO:0000256" key="6">
    <source>
        <dbReference type="ARBA" id="ARBA00023136"/>
    </source>
</evidence>
<dbReference type="Gene3D" id="2.60.120.10">
    <property type="entry name" value="Jelly Rolls"/>
    <property type="match status" value="1"/>
</dbReference>
<keyword evidence="4 7" id="KW-1133">Transmembrane helix</keyword>
<keyword evidence="10" id="KW-1185">Reference proteome</keyword>
<dbReference type="PANTHER" id="PTHR10217:SF435">
    <property type="entry name" value="POTASSIUM VOLTAGE-GATED CHANNEL PROTEIN EAG"/>
    <property type="match status" value="1"/>
</dbReference>
<evidence type="ECO:0000256" key="5">
    <source>
        <dbReference type="ARBA" id="ARBA00023065"/>
    </source>
</evidence>
<sequence>LAKLLRVLRAGRIVRRLEASMSMDYSKLALQSFLFSVISVCHLMACLWRMTANLQGEDVETWLHVMELDEAPAFDQYVVCLYWATMTLSTIGYGDVSVATTEERAVAITCMIFGTGFYTFIVGSVTGIVTSMNANRQDFYQRMDQLNHFVSEQRFPETLKMRLRDYFRFKNRYNNFCNHQGLLQYMSPMLRREVAVHTHMPWIRALEFFSDCCDDFVIEVAMSLTYLTYPANELVISFAEEAEAMYIINKGVVCTQGIILTAKMVFGTDMLWSNARRFYAARSLTFLNVFVLHRVNLMRILENEKFVSEKHKLYKVSVRAQFREEVLVGQSARLALRSTAILNLLRWIGKRASLTPLDRGCRRAWRFSLNCTATPVLTSPSTAAHSGRLPA</sequence>
<evidence type="ECO:0000256" key="1">
    <source>
        <dbReference type="ARBA" id="ARBA00004141"/>
    </source>
</evidence>
<dbReference type="CDD" id="cd00038">
    <property type="entry name" value="CAP_ED"/>
    <property type="match status" value="1"/>
</dbReference>
<dbReference type="InterPro" id="IPR005821">
    <property type="entry name" value="Ion_trans_dom"/>
</dbReference>
<evidence type="ECO:0000313" key="9">
    <source>
        <dbReference type="EMBL" id="KAK3259436.1"/>
    </source>
</evidence>
<dbReference type="GO" id="GO:0042391">
    <property type="term" value="P:regulation of membrane potential"/>
    <property type="evidence" value="ECO:0007669"/>
    <property type="project" value="TreeGrafter"/>
</dbReference>
<feature type="non-terminal residue" evidence="9">
    <location>
        <position position="1"/>
    </location>
</feature>
<accession>A0AAE0FGK5</accession>
<feature type="transmembrane region" description="Helical" evidence="7">
    <location>
        <begin position="105"/>
        <end position="129"/>
    </location>
</feature>
<reference evidence="9 10" key="1">
    <citation type="journal article" date="2015" name="Genome Biol. Evol.">
        <title>Comparative Genomics of a Bacterivorous Green Alga Reveals Evolutionary Causalities and Consequences of Phago-Mixotrophic Mode of Nutrition.</title>
        <authorList>
            <person name="Burns J.A."/>
            <person name="Paasch A."/>
            <person name="Narechania A."/>
            <person name="Kim E."/>
        </authorList>
    </citation>
    <scope>NUCLEOTIDE SEQUENCE [LARGE SCALE GENOMIC DNA]</scope>
    <source>
        <strain evidence="9 10">PLY_AMNH</strain>
    </source>
</reference>
<comment type="caution">
    <text evidence="9">The sequence shown here is derived from an EMBL/GenBank/DDBJ whole genome shotgun (WGS) entry which is preliminary data.</text>
</comment>
<feature type="domain" description="Cyclic nucleotide-binding" evidence="8">
    <location>
        <begin position="208"/>
        <end position="301"/>
    </location>
</feature>
<protein>
    <recommendedName>
        <fullName evidence="8">Cyclic nucleotide-binding domain-containing protein</fullName>
    </recommendedName>
</protein>
<dbReference type="Gene3D" id="1.10.287.630">
    <property type="entry name" value="Helix hairpin bin"/>
    <property type="match status" value="1"/>
</dbReference>
<dbReference type="Gene3D" id="1.10.287.70">
    <property type="match status" value="1"/>
</dbReference>
<dbReference type="PROSITE" id="PS50042">
    <property type="entry name" value="CNMP_BINDING_3"/>
    <property type="match status" value="1"/>
</dbReference>
<keyword evidence="2" id="KW-0813">Transport</keyword>
<keyword evidence="3 7" id="KW-0812">Transmembrane</keyword>
<dbReference type="InterPro" id="IPR050818">
    <property type="entry name" value="KCNH_animal-type"/>
</dbReference>
<dbReference type="SUPFAM" id="SSF81324">
    <property type="entry name" value="Voltage-gated potassium channels"/>
    <property type="match status" value="1"/>
</dbReference>
<evidence type="ECO:0000259" key="8">
    <source>
        <dbReference type="PROSITE" id="PS50042"/>
    </source>
</evidence>
<keyword evidence="6 7" id="KW-0472">Membrane</keyword>
<dbReference type="Proteomes" id="UP001190700">
    <property type="component" value="Unassembled WGS sequence"/>
</dbReference>
<dbReference type="GO" id="GO:0005249">
    <property type="term" value="F:voltage-gated potassium channel activity"/>
    <property type="evidence" value="ECO:0007669"/>
    <property type="project" value="TreeGrafter"/>
</dbReference>
<dbReference type="InterPro" id="IPR000595">
    <property type="entry name" value="cNMP-bd_dom"/>
</dbReference>
<dbReference type="InterPro" id="IPR014710">
    <property type="entry name" value="RmlC-like_jellyroll"/>
</dbReference>
<dbReference type="InterPro" id="IPR018490">
    <property type="entry name" value="cNMP-bd_dom_sf"/>
</dbReference>
<dbReference type="AlphaFoldDB" id="A0AAE0FGK5"/>
<dbReference type="GO" id="GO:0005886">
    <property type="term" value="C:plasma membrane"/>
    <property type="evidence" value="ECO:0007669"/>
    <property type="project" value="TreeGrafter"/>
</dbReference>
<organism evidence="9 10">
    <name type="scientific">Cymbomonas tetramitiformis</name>
    <dbReference type="NCBI Taxonomy" id="36881"/>
    <lineage>
        <taxon>Eukaryota</taxon>
        <taxon>Viridiplantae</taxon>
        <taxon>Chlorophyta</taxon>
        <taxon>Pyramimonadophyceae</taxon>
        <taxon>Pyramimonadales</taxon>
        <taxon>Pyramimonadaceae</taxon>
        <taxon>Cymbomonas</taxon>
    </lineage>
</organism>
<evidence type="ECO:0000256" key="7">
    <source>
        <dbReference type="SAM" id="Phobius"/>
    </source>
</evidence>
<dbReference type="Pfam" id="PF00520">
    <property type="entry name" value="Ion_trans"/>
    <property type="match status" value="1"/>
</dbReference>
<proteinExistence type="predicted"/>
<gene>
    <name evidence="9" type="ORF">CYMTET_31566</name>
</gene>
<dbReference type="SUPFAM" id="SSF51206">
    <property type="entry name" value="cAMP-binding domain-like"/>
    <property type="match status" value="1"/>
</dbReference>
<feature type="transmembrane region" description="Helical" evidence="7">
    <location>
        <begin position="28"/>
        <end position="51"/>
    </location>
</feature>
<evidence type="ECO:0000256" key="4">
    <source>
        <dbReference type="ARBA" id="ARBA00022989"/>
    </source>
</evidence>
<comment type="subcellular location">
    <subcellularLocation>
        <location evidence="1">Membrane</location>
        <topology evidence="1">Multi-pass membrane protein</topology>
    </subcellularLocation>
</comment>
<dbReference type="EMBL" id="LGRX02018743">
    <property type="protein sequence ID" value="KAK3259436.1"/>
    <property type="molecule type" value="Genomic_DNA"/>
</dbReference>
<feature type="transmembrane region" description="Helical" evidence="7">
    <location>
        <begin position="71"/>
        <end position="93"/>
    </location>
</feature>